<proteinExistence type="predicted"/>
<evidence type="ECO:0000259" key="1">
    <source>
        <dbReference type="Pfam" id="PF00076"/>
    </source>
</evidence>
<dbReference type="GO" id="GO:0003723">
    <property type="term" value="F:RNA binding"/>
    <property type="evidence" value="ECO:0007669"/>
    <property type="project" value="InterPro"/>
</dbReference>
<comment type="caution">
    <text evidence="2">The sequence shown here is derived from an EMBL/GenBank/DDBJ whole genome shotgun (WGS) entry which is preliminary data.</text>
</comment>
<feature type="domain" description="RRM" evidence="1">
    <location>
        <begin position="21"/>
        <end position="45"/>
    </location>
</feature>
<dbReference type="InterPro" id="IPR035979">
    <property type="entry name" value="RBD_domain_sf"/>
</dbReference>
<dbReference type="InterPro" id="IPR000504">
    <property type="entry name" value="RRM_dom"/>
</dbReference>
<dbReference type="OrthoDB" id="296632at2759"/>
<dbReference type="PANTHER" id="PTHR15592">
    <property type="entry name" value="MATRIN 3/NUCLEAR PROTEIN 220-RELATED"/>
    <property type="match status" value="1"/>
</dbReference>
<dbReference type="Gramene" id="OE9A099458T2">
    <property type="protein sequence ID" value="OE9A099458C2"/>
    <property type="gene ID" value="OE9A099458"/>
</dbReference>
<evidence type="ECO:0000313" key="2">
    <source>
        <dbReference type="EMBL" id="CAA3032857.1"/>
    </source>
</evidence>
<keyword evidence="3" id="KW-1185">Reference proteome</keyword>
<dbReference type="Gene3D" id="3.30.70.330">
    <property type="match status" value="3"/>
</dbReference>
<evidence type="ECO:0000313" key="3">
    <source>
        <dbReference type="Proteomes" id="UP000594638"/>
    </source>
</evidence>
<dbReference type="InterPro" id="IPR012677">
    <property type="entry name" value="Nucleotide-bd_a/b_plait_sf"/>
</dbReference>
<gene>
    <name evidence="2" type="ORF">OLEA9_A099458</name>
</gene>
<protein>
    <submittedName>
        <fullName evidence="2">Polypyrimidine tract-binding homolog 1-like isoform X2</fullName>
    </submittedName>
</protein>
<dbReference type="EMBL" id="CACTIH010009721">
    <property type="protein sequence ID" value="CAA3032857.1"/>
    <property type="molecule type" value="Genomic_DNA"/>
</dbReference>
<dbReference type="Pfam" id="PF00076">
    <property type="entry name" value="RRM_1"/>
    <property type="match status" value="1"/>
</dbReference>
<accession>A0A8S0VMF2</accession>
<organism evidence="2 3">
    <name type="scientific">Olea europaea subsp. europaea</name>
    <dbReference type="NCBI Taxonomy" id="158383"/>
    <lineage>
        <taxon>Eukaryota</taxon>
        <taxon>Viridiplantae</taxon>
        <taxon>Streptophyta</taxon>
        <taxon>Embryophyta</taxon>
        <taxon>Tracheophyta</taxon>
        <taxon>Spermatophyta</taxon>
        <taxon>Magnoliopsida</taxon>
        <taxon>eudicotyledons</taxon>
        <taxon>Gunneridae</taxon>
        <taxon>Pentapetalae</taxon>
        <taxon>asterids</taxon>
        <taxon>lamiids</taxon>
        <taxon>Lamiales</taxon>
        <taxon>Oleaceae</taxon>
        <taxon>Oleeae</taxon>
        <taxon>Olea</taxon>
    </lineage>
</organism>
<dbReference type="Proteomes" id="UP000594638">
    <property type="component" value="Unassembled WGS sequence"/>
</dbReference>
<sequence>MSTSGQLQFRYTQTPSKVLHLRNLPWKCTEEELVELCKPFGKIVNTKGKSAPIATEPSLNSWILIRQLTWLHIVFQLLNHHRFVAKQSISSTRTGMKLSTTRLLEMFQAISCLFQSGELKLVMSFTWHIVFSAFGFVHKIATFEKSAGFQALIQYSDVQTAATARESLDGRSIPRYLLPGHVNECHLRISYSAHTDLNIKFQSHRSRDYTNPYLPVNPTAMEGFVQPVVGHDGKNKEVESNMLLASIENMQYAVNVDVLHTIAIFENGGTQALIQYPDMTTATVAKDVLEGHCIYDGGYCKLRLSYSRHTDLNVKAYSDKRREYTTHESLECIKLWASLLQLQQSLGLVMLHLFNLLWQQCPRGIQPCIKEDQNL</sequence>
<reference evidence="2 3" key="1">
    <citation type="submission" date="2019-12" db="EMBL/GenBank/DDBJ databases">
        <authorList>
            <person name="Alioto T."/>
            <person name="Alioto T."/>
            <person name="Gomez Garrido J."/>
        </authorList>
    </citation>
    <scope>NUCLEOTIDE SEQUENCE [LARGE SCALE GENOMIC DNA]</scope>
</reference>
<dbReference type="SUPFAM" id="SSF54928">
    <property type="entry name" value="RNA-binding domain, RBD"/>
    <property type="match status" value="3"/>
</dbReference>
<name>A0A8S0VMF2_OLEEU</name>
<dbReference type="AlphaFoldDB" id="A0A8S0VMF2"/>